<evidence type="ECO:0000256" key="1">
    <source>
        <dbReference type="SAM" id="Phobius"/>
    </source>
</evidence>
<evidence type="ECO:0000313" key="4">
    <source>
        <dbReference type="Proteomes" id="UP000294613"/>
    </source>
</evidence>
<organism evidence="3 4">
    <name type="scientific">Faecalimonas umbilicata</name>
    <dbReference type="NCBI Taxonomy" id="1912855"/>
    <lineage>
        <taxon>Bacteria</taxon>
        <taxon>Bacillati</taxon>
        <taxon>Bacillota</taxon>
        <taxon>Clostridia</taxon>
        <taxon>Lachnospirales</taxon>
        <taxon>Lachnospiraceae</taxon>
        <taxon>Faecalimonas</taxon>
    </lineage>
</organism>
<keyword evidence="5" id="KW-1185">Reference proteome</keyword>
<keyword evidence="1" id="KW-1133">Transmembrane helix</keyword>
<dbReference type="AlphaFoldDB" id="A0A4R3JS01"/>
<name>A0A4R3JS01_9FIRM</name>
<reference evidence="2 5" key="1">
    <citation type="journal article" date="2018" name="Int. J. Syst. Evol. Microbiol.">
        <title>Draft Genome Sequence of Faecalimonas umbilicata JCM 30896T, an Acetate-Producing Bacterium Isolated from Human Feces.</title>
        <authorList>
            <person name="Sakamoto M."/>
            <person name="Ikeyama N."/>
            <person name="Yuki M."/>
            <person name="Ohkuma M."/>
        </authorList>
    </citation>
    <scope>NUCLEOTIDE SEQUENCE [LARGE SCALE GENOMIC DNA]</scope>
    <source>
        <strain evidence="2 5">EGH7</strain>
    </source>
</reference>
<dbReference type="Proteomes" id="UP000294613">
    <property type="component" value="Unassembled WGS sequence"/>
</dbReference>
<feature type="transmembrane region" description="Helical" evidence="1">
    <location>
        <begin position="118"/>
        <end position="138"/>
    </location>
</feature>
<evidence type="ECO:0000313" key="2">
    <source>
        <dbReference type="EMBL" id="GBU05046.1"/>
    </source>
</evidence>
<keyword evidence="1" id="KW-0472">Membrane</keyword>
<keyword evidence="1" id="KW-0812">Transmembrane</keyword>
<evidence type="ECO:0000313" key="3">
    <source>
        <dbReference type="EMBL" id="TCS68729.1"/>
    </source>
</evidence>
<dbReference type="EMBL" id="BHEO01000008">
    <property type="protein sequence ID" value="GBU05046.1"/>
    <property type="molecule type" value="Genomic_DNA"/>
</dbReference>
<evidence type="ECO:0000313" key="5">
    <source>
        <dbReference type="Proteomes" id="UP000702954"/>
    </source>
</evidence>
<feature type="transmembrane region" description="Helical" evidence="1">
    <location>
        <begin position="192"/>
        <end position="211"/>
    </location>
</feature>
<evidence type="ECO:0008006" key="6">
    <source>
        <dbReference type="Google" id="ProtNLM"/>
    </source>
</evidence>
<feature type="transmembrane region" description="Helical" evidence="1">
    <location>
        <begin position="12"/>
        <end position="31"/>
    </location>
</feature>
<protein>
    <recommendedName>
        <fullName evidence="6">ABC-2 family transporter</fullName>
    </recommendedName>
</protein>
<dbReference type="EMBL" id="SLZV01000007">
    <property type="protein sequence ID" value="TCS68729.1"/>
    <property type="molecule type" value="Genomic_DNA"/>
</dbReference>
<reference evidence="3 4" key="2">
    <citation type="submission" date="2019-03" db="EMBL/GenBank/DDBJ databases">
        <title>Genomic Encyclopedia of Type Strains, Phase IV (KMG-IV): sequencing the most valuable type-strain genomes for metagenomic binning, comparative biology and taxonomic classification.</title>
        <authorList>
            <person name="Goeker M."/>
        </authorList>
    </citation>
    <scope>NUCLEOTIDE SEQUENCE [LARGE SCALE GENOMIC DNA]</scope>
    <source>
        <strain evidence="3 4">DSM 103426</strain>
    </source>
</reference>
<accession>A0A4R3JS01</accession>
<sequence length="219" mass="25021">MKKELKIVLPFYKIAYASSFVVILSLIRGVIFTNEIGLSIEPPFAILTATFCADTYVQEITSKRSEVHRLYPIKRRISSIMQRIMIQEIFLLLLSVLGYGLFFTFQKPITHPVTESELLQFISYFLAITVTIFFWGILANTLSMLFRNMWMGIGSCLLIWVATNSTGGDKLFGAWNLFSYTFRNIENTADITWLYGKALCICIGFVLLIALPKIVRKRG</sequence>
<feature type="transmembrane region" description="Helical" evidence="1">
    <location>
        <begin position="84"/>
        <end position="106"/>
    </location>
</feature>
<comment type="caution">
    <text evidence="3">The sequence shown here is derived from an EMBL/GenBank/DDBJ whole genome shotgun (WGS) entry which is preliminary data.</text>
</comment>
<gene>
    <name evidence="3" type="ORF">EDD74_107120</name>
    <name evidence="2" type="ORF">FAEUMB_15870</name>
</gene>
<proteinExistence type="predicted"/>
<dbReference type="Proteomes" id="UP000702954">
    <property type="component" value="Unassembled WGS sequence"/>
</dbReference>
<dbReference type="RefSeq" id="WP_116441649.1">
    <property type="nucleotide sequence ID" value="NZ_BHEO01000008.1"/>
</dbReference>